<dbReference type="EMBL" id="MF176161">
    <property type="protein sequence ID" value="ARW58274.1"/>
    <property type="molecule type" value="Genomic_DNA"/>
</dbReference>
<gene>
    <name evidence="1" type="ORF">DeepPurple_gp023</name>
</gene>
<evidence type="ECO:0000313" key="2">
    <source>
        <dbReference type="Proteomes" id="UP000225583"/>
    </source>
</evidence>
<keyword evidence="2" id="KW-1185">Reference proteome</keyword>
<dbReference type="Proteomes" id="UP000225583">
    <property type="component" value="Segment"/>
</dbReference>
<name>A0A1Z1LZM2_9CAUD</name>
<sequence>MFIEHLHAYIESNIEQVGPMLYTYDMLPVDEQAKRNVNAICIRHMPTTADVPMYAGATATMQYQIIVRHTNQGSAMMQAYGIREGFYQINIETFNKWLVSNKAQGIKPAEAITLKVTVEPHFISREEKGSYLYSLVISTEYTEDKNLLKLDWR</sequence>
<reference evidence="1 2" key="1">
    <citation type="submission" date="2017-05" db="EMBL/GenBank/DDBJ databases">
        <title>Complete Genome Sequence of Bacteriophage Deep-Purple infecting emetic Bacillus cereus.</title>
        <authorList>
            <person name="Hock L."/>
            <person name="Gillis A."/>
            <person name="Mahillon J."/>
        </authorList>
    </citation>
    <scope>NUCLEOTIDE SEQUENCE [LARGE SCALE GENOMIC DNA]</scope>
</reference>
<evidence type="ECO:0000313" key="1">
    <source>
        <dbReference type="EMBL" id="ARW58274.1"/>
    </source>
</evidence>
<protein>
    <submittedName>
        <fullName evidence="1">Uncharacterized protein</fullName>
    </submittedName>
</protein>
<accession>A0A1Z1LZM2</accession>
<organism evidence="1 2">
    <name type="scientific">Bacillus phage Deep-Purple</name>
    <dbReference type="NCBI Taxonomy" id="1873341"/>
    <lineage>
        <taxon>Viruses</taxon>
        <taxon>Duplodnaviria</taxon>
        <taxon>Heunggongvirae</taxon>
        <taxon>Uroviricota</taxon>
        <taxon>Caudoviricetes</taxon>
        <taxon>Deurplevirus</taxon>
        <taxon>Deurplevirus deeppurple</taxon>
    </lineage>
</organism>
<proteinExistence type="predicted"/>